<keyword evidence="2" id="KW-1185">Reference proteome</keyword>
<reference evidence="1 2" key="1">
    <citation type="submission" date="2015-12" db="EMBL/GenBank/DDBJ databases">
        <title>The genome of Folsomia candida.</title>
        <authorList>
            <person name="Faddeeva A."/>
            <person name="Derks M.F."/>
            <person name="Anvar Y."/>
            <person name="Smit S."/>
            <person name="Van Straalen N."/>
            <person name="Roelofs D."/>
        </authorList>
    </citation>
    <scope>NUCLEOTIDE SEQUENCE [LARGE SCALE GENOMIC DNA]</scope>
    <source>
        <strain evidence="1 2">VU population</strain>
        <tissue evidence="1">Whole body</tissue>
    </source>
</reference>
<sequence>MKEFVGFLVVFFGCLFPFVFTVVHQYDMVTIYMNSECQGAEYKLMVDRGRCIDLPNWISMRQWDMSMNPEGYCLRMFETNNCKVSIMRGTKRPKEFNKCRNPRQMGMGSFKSFIIVPC</sequence>
<proteinExistence type="predicted"/>
<gene>
    <name evidence="1" type="ORF">Fcan01_09601</name>
</gene>
<dbReference type="EMBL" id="LNIX01000004">
    <property type="protein sequence ID" value="OXA56023.1"/>
    <property type="molecule type" value="Genomic_DNA"/>
</dbReference>
<evidence type="ECO:0000313" key="1">
    <source>
        <dbReference type="EMBL" id="OXA56023.1"/>
    </source>
</evidence>
<organism evidence="1 2">
    <name type="scientific">Folsomia candida</name>
    <name type="common">Springtail</name>
    <dbReference type="NCBI Taxonomy" id="158441"/>
    <lineage>
        <taxon>Eukaryota</taxon>
        <taxon>Metazoa</taxon>
        <taxon>Ecdysozoa</taxon>
        <taxon>Arthropoda</taxon>
        <taxon>Hexapoda</taxon>
        <taxon>Collembola</taxon>
        <taxon>Entomobryomorpha</taxon>
        <taxon>Isotomoidea</taxon>
        <taxon>Isotomidae</taxon>
        <taxon>Proisotominae</taxon>
        <taxon>Folsomia</taxon>
    </lineage>
</organism>
<protein>
    <submittedName>
        <fullName evidence="1">Uncharacterized protein</fullName>
    </submittedName>
</protein>
<accession>A0A226EEG9</accession>
<evidence type="ECO:0000313" key="2">
    <source>
        <dbReference type="Proteomes" id="UP000198287"/>
    </source>
</evidence>
<name>A0A226EEG9_FOLCA</name>
<dbReference type="AlphaFoldDB" id="A0A226EEG9"/>
<dbReference type="Proteomes" id="UP000198287">
    <property type="component" value="Unassembled WGS sequence"/>
</dbReference>
<comment type="caution">
    <text evidence="1">The sequence shown here is derived from an EMBL/GenBank/DDBJ whole genome shotgun (WGS) entry which is preliminary data.</text>
</comment>